<keyword evidence="2" id="KW-1185">Reference proteome</keyword>
<reference evidence="1" key="1">
    <citation type="submission" date="2022-12" db="EMBL/GenBank/DDBJ databases">
        <authorList>
            <person name="Webb A."/>
        </authorList>
    </citation>
    <scope>NUCLEOTIDE SEQUENCE</scope>
    <source>
        <strain evidence="1">Pd1</strain>
    </source>
</reference>
<evidence type="ECO:0000313" key="2">
    <source>
        <dbReference type="Proteomes" id="UP001162029"/>
    </source>
</evidence>
<proteinExistence type="predicted"/>
<protein>
    <submittedName>
        <fullName evidence="1">Uncharacterized protein</fullName>
    </submittedName>
</protein>
<accession>A0AAV0UDB7</accession>
<evidence type="ECO:0000313" key="1">
    <source>
        <dbReference type="EMBL" id="CAI5734353.1"/>
    </source>
</evidence>
<dbReference type="Proteomes" id="UP001162029">
    <property type="component" value="Unassembled WGS sequence"/>
</dbReference>
<organism evidence="1 2">
    <name type="scientific">Peronospora destructor</name>
    <dbReference type="NCBI Taxonomy" id="86335"/>
    <lineage>
        <taxon>Eukaryota</taxon>
        <taxon>Sar</taxon>
        <taxon>Stramenopiles</taxon>
        <taxon>Oomycota</taxon>
        <taxon>Peronosporomycetes</taxon>
        <taxon>Peronosporales</taxon>
        <taxon>Peronosporaceae</taxon>
        <taxon>Peronospora</taxon>
    </lineage>
</organism>
<name>A0AAV0UDB7_9STRA</name>
<dbReference type="AlphaFoldDB" id="A0AAV0UDB7"/>
<gene>
    <name evidence="1" type="ORF">PDE001_LOCUS5684</name>
</gene>
<dbReference type="EMBL" id="CANTFM010001058">
    <property type="protein sequence ID" value="CAI5734353.1"/>
    <property type="molecule type" value="Genomic_DNA"/>
</dbReference>
<sequence length="107" mass="12031">MKRLCAAKTLVIADLAVTFEDQAPGARHSSLQLSYDHKILKYQPIAAELRQKGWRIQTIAIVYGALGSVQPSNFKAYTEALQLHKGEAHQLELQLSSLCCENWFPDF</sequence>
<comment type="caution">
    <text evidence="1">The sequence shown here is derived from an EMBL/GenBank/DDBJ whole genome shotgun (WGS) entry which is preliminary data.</text>
</comment>